<name>A0A0S4WQS3_RALSL</name>
<dbReference type="AlphaFoldDB" id="A0A0S4WQS3"/>
<reference evidence="1" key="1">
    <citation type="submission" date="2015-10" db="EMBL/GenBank/DDBJ databases">
        <authorList>
            <person name="Gilbert D.G."/>
        </authorList>
    </citation>
    <scope>NUCLEOTIDE SEQUENCE</scope>
    <source>
        <strain evidence="1">Phyl III-seqv23</strain>
    </source>
</reference>
<sequence>MLTADLPLNEKLKDLIIKLENDTLDKIVKGLDVRGQSYFAIRTGEIVSQVEEDRVSVALAKLNADHLLLLLVENNKGDDFKAGGTINIHIYTPKRSFEGYTDIYLDEDGARVVDPMEWQAWDGNIGYFK</sequence>
<organism evidence="1">
    <name type="scientific">Ralstonia solanacearum</name>
    <name type="common">Pseudomonas solanacearum</name>
    <dbReference type="NCBI Taxonomy" id="305"/>
    <lineage>
        <taxon>Bacteria</taxon>
        <taxon>Pseudomonadati</taxon>
        <taxon>Pseudomonadota</taxon>
        <taxon>Betaproteobacteria</taxon>
        <taxon>Burkholderiales</taxon>
        <taxon>Burkholderiaceae</taxon>
        <taxon>Ralstonia</taxon>
        <taxon>Ralstonia solanacearum species complex</taxon>
    </lineage>
</organism>
<protein>
    <submittedName>
        <fullName evidence="1">Uncharacterized protein</fullName>
    </submittedName>
</protein>
<proteinExistence type="predicted"/>
<dbReference type="EMBL" id="LN899820">
    <property type="protein sequence ID" value="CUV53948.1"/>
    <property type="molecule type" value="Genomic_DNA"/>
</dbReference>
<gene>
    <name evidence="1" type="ORF">RUN215_v1_200003</name>
</gene>
<accession>A0A0S4WQS3</accession>
<evidence type="ECO:0000313" key="1">
    <source>
        <dbReference type="EMBL" id="CUV53948.1"/>
    </source>
</evidence>